<feature type="region of interest" description="Disordered" evidence="1">
    <location>
        <begin position="1"/>
        <end position="57"/>
    </location>
</feature>
<dbReference type="PROSITE" id="PS51257">
    <property type="entry name" value="PROKAR_LIPOPROTEIN"/>
    <property type="match status" value="1"/>
</dbReference>
<dbReference type="HOGENOM" id="CLU_2546273_0_0_1"/>
<feature type="compositionally biased region" description="Basic and acidic residues" evidence="1">
    <location>
        <begin position="28"/>
        <end position="48"/>
    </location>
</feature>
<name>J3MET2_ORYBR</name>
<dbReference type="AlphaFoldDB" id="J3MET2"/>
<sequence length="83" mass="9063">MVTSGRPDPVVVATTTMGVGCDGGSDDDGGRIRLRGHDVGEPHVDQQKRGRRRRSNLATSLSRRVDLVKVVKMLITAWMVTFS</sequence>
<dbReference type="EnsemblPlants" id="OB06G25260.1">
    <property type="protein sequence ID" value="OB06G25260.1"/>
    <property type="gene ID" value="OB06G25260"/>
</dbReference>
<evidence type="ECO:0000313" key="3">
    <source>
        <dbReference type="Proteomes" id="UP000006038"/>
    </source>
</evidence>
<reference evidence="2" key="2">
    <citation type="submission" date="2013-04" db="UniProtKB">
        <authorList>
            <consortium name="EnsemblPlants"/>
        </authorList>
    </citation>
    <scope>IDENTIFICATION</scope>
</reference>
<protein>
    <submittedName>
        <fullName evidence="2">Uncharacterized protein</fullName>
    </submittedName>
</protein>
<dbReference type="Gramene" id="OB06G25260.1">
    <property type="protein sequence ID" value="OB06G25260.1"/>
    <property type="gene ID" value="OB06G25260"/>
</dbReference>
<organism evidence="2">
    <name type="scientific">Oryza brachyantha</name>
    <name type="common">malo sina</name>
    <dbReference type="NCBI Taxonomy" id="4533"/>
    <lineage>
        <taxon>Eukaryota</taxon>
        <taxon>Viridiplantae</taxon>
        <taxon>Streptophyta</taxon>
        <taxon>Embryophyta</taxon>
        <taxon>Tracheophyta</taxon>
        <taxon>Spermatophyta</taxon>
        <taxon>Magnoliopsida</taxon>
        <taxon>Liliopsida</taxon>
        <taxon>Poales</taxon>
        <taxon>Poaceae</taxon>
        <taxon>BOP clade</taxon>
        <taxon>Oryzoideae</taxon>
        <taxon>Oryzeae</taxon>
        <taxon>Oryzinae</taxon>
        <taxon>Oryza</taxon>
    </lineage>
</organism>
<evidence type="ECO:0000313" key="2">
    <source>
        <dbReference type="EnsemblPlants" id="OB06G25260.1"/>
    </source>
</evidence>
<reference evidence="2" key="1">
    <citation type="journal article" date="2013" name="Nat. Commun.">
        <title>Whole-genome sequencing of Oryza brachyantha reveals mechanisms underlying Oryza genome evolution.</title>
        <authorList>
            <person name="Chen J."/>
            <person name="Huang Q."/>
            <person name="Gao D."/>
            <person name="Wang J."/>
            <person name="Lang Y."/>
            <person name="Liu T."/>
            <person name="Li B."/>
            <person name="Bai Z."/>
            <person name="Luis Goicoechea J."/>
            <person name="Liang C."/>
            <person name="Chen C."/>
            <person name="Zhang W."/>
            <person name="Sun S."/>
            <person name="Liao Y."/>
            <person name="Zhang X."/>
            <person name="Yang L."/>
            <person name="Song C."/>
            <person name="Wang M."/>
            <person name="Shi J."/>
            <person name="Liu G."/>
            <person name="Liu J."/>
            <person name="Zhou H."/>
            <person name="Zhou W."/>
            <person name="Yu Q."/>
            <person name="An N."/>
            <person name="Chen Y."/>
            <person name="Cai Q."/>
            <person name="Wang B."/>
            <person name="Liu B."/>
            <person name="Min J."/>
            <person name="Huang Y."/>
            <person name="Wu H."/>
            <person name="Li Z."/>
            <person name="Zhang Y."/>
            <person name="Yin Y."/>
            <person name="Song W."/>
            <person name="Jiang J."/>
            <person name="Jackson S.A."/>
            <person name="Wing R.A."/>
            <person name="Wang J."/>
            <person name="Chen M."/>
        </authorList>
    </citation>
    <scope>NUCLEOTIDE SEQUENCE [LARGE SCALE GENOMIC DNA]</scope>
    <source>
        <strain evidence="2">cv. IRGC 101232</strain>
    </source>
</reference>
<keyword evidence="3" id="KW-1185">Reference proteome</keyword>
<proteinExistence type="predicted"/>
<accession>J3MET2</accession>
<dbReference type="Proteomes" id="UP000006038">
    <property type="component" value="Chromosome 6"/>
</dbReference>
<evidence type="ECO:0000256" key="1">
    <source>
        <dbReference type="SAM" id="MobiDB-lite"/>
    </source>
</evidence>